<dbReference type="SUPFAM" id="SSF52540">
    <property type="entry name" value="P-loop containing nucleoside triphosphate hydrolases"/>
    <property type="match status" value="1"/>
</dbReference>
<comment type="similarity">
    <text evidence="1">Belongs to the AfsR/DnrI/RedD regulatory family.</text>
</comment>
<dbReference type="InterPro" id="IPR049945">
    <property type="entry name" value="AAA_22"/>
</dbReference>
<dbReference type="Pfam" id="PF03704">
    <property type="entry name" value="BTAD"/>
    <property type="match status" value="1"/>
</dbReference>
<evidence type="ECO:0000259" key="7">
    <source>
        <dbReference type="PROSITE" id="PS51755"/>
    </source>
</evidence>
<dbReference type="PROSITE" id="PS50943">
    <property type="entry name" value="HTH_CROC1"/>
    <property type="match status" value="1"/>
</dbReference>
<dbReference type="Gene3D" id="3.40.50.300">
    <property type="entry name" value="P-loop containing nucleotide triphosphate hydrolases"/>
    <property type="match status" value="1"/>
</dbReference>
<dbReference type="InterPro" id="IPR001387">
    <property type="entry name" value="Cro/C1-type_HTH"/>
</dbReference>
<sequence>MAGARWVTALRAARLRRGLTQEELAARAGLSVRTVRGVEHGAVRAPRGDTLRRLAEAVGLPEEGELDGDELHLGVLGPLVLRRGEAAATSAATMPRLLLGLLALRAGRLVSQAEIAHALWGARPPESRQSLVHTYLSRLRKELPAAHRDCLVTVQGGYLLQPGPGQLDLLEFTDGRARAEALLDSDPEAALEEFERALGWWRGPVLADLPDRLREHPEAVALNQARVATSLRHGTLAVRLGRHDLAVRVLRPLSVAHPLHEDVHATLLLALAGAGRQAAALEVFAGIRDRLAEELGVEPGPALRDAHMRVLRGDVPAAHRELVLPDGPRPAQLPPAIGGFTGRAEELAALAEQPGSVLVTGPAGVGKTALAVHFAHRIAPGYPDGQLYLDLRHLSPAQALDRLLRGLGVPATRVPVELGEASALYRQLLAGRRVLVLLDNALHQEQLTPLLPVGTGSRVLVTARTSLDGLPSVVLDVLDDSTATALLSVTVGADRVEAEPEAAARLAELCAGLPLALRVTAAHLAAHPSWPLAQVVDELRQGDRLSALELSEDGLGGVRSAFDSAYHDQDPATRAAFRLLGVAPLAEVTAPALAALAGCDPAEAKAVLHRLSRAHLVRPSAPGQHSAPGRFTMHDLLRDYAAERAAAELPEPVRARARAGLHDWYVRTAHAATHVLYGQIRALPLEAPPERLFGDHRVAADWLDAEIGNLLLILRDAAEVGPRATSWRLLSVLRNYFQLRPGPYDFPAATIALAAAETEGDLVGQTVAQLVLADAFARRGDLAESDRRYRLALDRHTESGLRVGAAAIHTDISSITVRRDTVTSIRASEERILDQHLAERHDQLATLTTRHKLVFACLNAGDTEAAREHHRAARTLAAVAPRNSWVLFMLGAQHRAFGDSRRAATTLTRALEIARELRAHWTERQVCTALAELRADTGELAEATELARLALELARRHNDISAECASLLVLGRVHTKLGQGEEAVHCLRWARYRYLRQGDRHGELATTLALAQAWAGRDTRPARVCALRARDLATELHHVRGQRQAEELLARL</sequence>
<keyword evidence="4" id="KW-0804">Transcription</keyword>
<keyword evidence="3 5" id="KW-0238">DNA-binding</keyword>
<comment type="caution">
    <text evidence="8">The sequence shown here is derived from an EMBL/GenBank/DDBJ whole genome shotgun (WGS) entry which is preliminary data.</text>
</comment>
<evidence type="ECO:0000256" key="3">
    <source>
        <dbReference type="ARBA" id="ARBA00023125"/>
    </source>
</evidence>
<dbReference type="Gene3D" id="1.10.10.10">
    <property type="entry name" value="Winged helix-like DNA-binding domain superfamily/Winged helix DNA-binding domain"/>
    <property type="match status" value="1"/>
</dbReference>
<dbReference type="InterPro" id="IPR027417">
    <property type="entry name" value="P-loop_NTPase"/>
</dbReference>
<gene>
    <name evidence="8" type="ORF">JOF53_000407</name>
</gene>
<keyword evidence="2" id="KW-0805">Transcription regulation</keyword>
<evidence type="ECO:0000256" key="5">
    <source>
        <dbReference type="PROSITE-ProRule" id="PRU01091"/>
    </source>
</evidence>
<name>A0ABS5A766_9PSEU</name>
<evidence type="ECO:0000256" key="4">
    <source>
        <dbReference type="ARBA" id="ARBA00023163"/>
    </source>
</evidence>
<protein>
    <submittedName>
        <fullName evidence="8">DNA-binding SARP family transcriptional activator/tetratricopeptide (TPR) repeat protein/DNA-binding XRE family transcriptional regulator</fullName>
    </submittedName>
</protein>
<evidence type="ECO:0000313" key="8">
    <source>
        <dbReference type="EMBL" id="MBP2471535.1"/>
    </source>
</evidence>
<dbReference type="InterPro" id="IPR011990">
    <property type="entry name" value="TPR-like_helical_dom_sf"/>
</dbReference>
<dbReference type="PANTHER" id="PTHR35807">
    <property type="entry name" value="TRANSCRIPTIONAL REGULATOR REDD-RELATED"/>
    <property type="match status" value="1"/>
</dbReference>
<feature type="DNA-binding region" description="OmpR/PhoB-type" evidence="5">
    <location>
        <begin position="63"/>
        <end position="162"/>
    </location>
</feature>
<dbReference type="InterPro" id="IPR036388">
    <property type="entry name" value="WH-like_DNA-bd_sf"/>
</dbReference>
<reference evidence="8 9" key="1">
    <citation type="submission" date="2021-03" db="EMBL/GenBank/DDBJ databases">
        <title>Sequencing the genomes of 1000 actinobacteria strains.</title>
        <authorList>
            <person name="Klenk H.-P."/>
        </authorList>
    </citation>
    <scope>NUCLEOTIDE SEQUENCE [LARGE SCALE GENOMIC DNA]</scope>
    <source>
        <strain evidence="8 9">DSM 44580</strain>
    </source>
</reference>
<dbReference type="SMART" id="SM00382">
    <property type="entry name" value="AAA"/>
    <property type="match status" value="1"/>
</dbReference>
<dbReference type="Pfam" id="PF01381">
    <property type="entry name" value="HTH_3"/>
    <property type="match status" value="1"/>
</dbReference>
<dbReference type="Pfam" id="PF13401">
    <property type="entry name" value="AAA_22"/>
    <property type="match status" value="1"/>
</dbReference>
<evidence type="ECO:0000256" key="1">
    <source>
        <dbReference type="ARBA" id="ARBA00005820"/>
    </source>
</evidence>
<feature type="domain" description="OmpR/PhoB-type" evidence="7">
    <location>
        <begin position="63"/>
        <end position="162"/>
    </location>
</feature>
<dbReference type="InterPro" id="IPR001867">
    <property type="entry name" value="OmpR/PhoB-type_DNA-bd"/>
</dbReference>
<dbReference type="SUPFAM" id="SSF48452">
    <property type="entry name" value="TPR-like"/>
    <property type="match status" value="3"/>
</dbReference>
<dbReference type="EMBL" id="JAGIOO010000001">
    <property type="protein sequence ID" value="MBP2471535.1"/>
    <property type="molecule type" value="Genomic_DNA"/>
</dbReference>
<dbReference type="SMART" id="SM00530">
    <property type="entry name" value="HTH_XRE"/>
    <property type="match status" value="1"/>
</dbReference>
<dbReference type="InterPro" id="IPR010982">
    <property type="entry name" value="Lambda_DNA-bd_dom_sf"/>
</dbReference>
<proteinExistence type="inferred from homology"/>
<dbReference type="InterPro" id="IPR016032">
    <property type="entry name" value="Sig_transdc_resp-reg_C-effctor"/>
</dbReference>
<accession>A0ABS5A766</accession>
<evidence type="ECO:0000313" key="9">
    <source>
        <dbReference type="Proteomes" id="UP001519363"/>
    </source>
</evidence>
<dbReference type="PRINTS" id="PR00364">
    <property type="entry name" value="DISEASERSIST"/>
</dbReference>
<dbReference type="SMART" id="SM00862">
    <property type="entry name" value="Trans_reg_C"/>
    <property type="match status" value="1"/>
</dbReference>
<dbReference type="PANTHER" id="PTHR35807:SF1">
    <property type="entry name" value="TRANSCRIPTIONAL REGULATOR REDD"/>
    <property type="match status" value="1"/>
</dbReference>
<evidence type="ECO:0000256" key="2">
    <source>
        <dbReference type="ARBA" id="ARBA00023015"/>
    </source>
</evidence>
<dbReference type="InterPro" id="IPR051677">
    <property type="entry name" value="AfsR-DnrI-RedD_regulator"/>
</dbReference>
<dbReference type="GO" id="GO:0003677">
    <property type="term" value="F:DNA binding"/>
    <property type="evidence" value="ECO:0007669"/>
    <property type="project" value="UniProtKB-KW"/>
</dbReference>
<dbReference type="InterPro" id="IPR005158">
    <property type="entry name" value="BTAD"/>
</dbReference>
<dbReference type="CDD" id="cd00093">
    <property type="entry name" value="HTH_XRE"/>
    <property type="match status" value="1"/>
</dbReference>
<feature type="domain" description="HTH cro/C1-type" evidence="6">
    <location>
        <begin position="10"/>
        <end position="66"/>
    </location>
</feature>
<dbReference type="Proteomes" id="UP001519363">
    <property type="component" value="Unassembled WGS sequence"/>
</dbReference>
<dbReference type="SUPFAM" id="SSF47413">
    <property type="entry name" value="lambda repressor-like DNA-binding domains"/>
    <property type="match status" value="1"/>
</dbReference>
<dbReference type="Gene3D" id="1.10.260.40">
    <property type="entry name" value="lambda repressor-like DNA-binding domains"/>
    <property type="match status" value="1"/>
</dbReference>
<dbReference type="InterPro" id="IPR003593">
    <property type="entry name" value="AAA+_ATPase"/>
</dbReference>
<dbReference type="CDD" id="cd15831">
    <property type="entry name" value="BTAD"/>
    <property type="match status" value="1"/>
</dbReference>
<dbReference type="SMART" id="SM01043">
    <property type="entry name" value="BTAD"/>
    <property type="match status" value="1"/>
</dbReference>
<dbReference type="SUPFAM" id="SSF46894">
    <property type="entry name" value="C-terminal effector domain of the bipartite response regulators"/>
    <property type="match status" value="1"/>
</dbReference>
<dbReference type="Gene3D" id="1.25.40.10">
    <property type="entry name" value="Tetratricopeptide repeat domain"/>
    <property type="match status" value="2"/>
</dbReference>
<keyword evidence="9" id="KW-1185">Reference proteome</keyword>
<organism evidence="8 9">
    <name type="scientific">Crossiella equi</name>
    <dbReference type="NCBI Taxonomy" id="130796"/>
    <lineage>
        <taxon>Bacteria</taxon>
        <taxon>Bacillati</taxon>
        <taxon>Actinomycetota</taxon>
        <taxon>Actinomycetes</taxon>
        <taxon>Pseudonocardiales</taxon>
        <taxon>Pseudonocardiaceae</taxon>
        <taxon>Crossiella</taxon>
    </lineage>
</organism>
<evidence type="ECO:0000259" key="6">
    <source>
        <dbReference type="PROSITE" id="PS50943"/>
    </source>
</evidence>
<dbReference type="Pfam" id="PF00486">
    <property type="entry name" value="Trans_reg_C"/>
    <property type="match status" value="1"/>
</dbReference>
<dbReference type="PROSITE" id="PS51755">
    <property type="entry name" value="OMPR_PHOB"/>
    <property type="match status" value="1"/>
</dbReference>
<dbReference type="RefSeq" id="WP_158103383.1">
    <property type="nucleotide sequence ID" value="NZ_JAGIOO010000001.1"/>
</dbReference>